<reference evidence="3" key="1">
    <citation type="submission" date="2017-10" db="EMBL/GenBank/DDBJ databases">
        <title>Rapid genome shrinkage in a self-fertile nematode reveals novel sperm competition proteins.</title>
        <authorList>
            <person name="Yin D."/>
            <person name="Schwarz E.M."/>
            <person name="Thomas C.G."/>
            <person name="Felde R.L."/>
            <person name="Korf I.F."/>
            <person name="Cutter A.D."/>
            <person name="Schartner C.M."/>
            <person name="Ralston E.J."/>
            <person name="Meyer B.J."/>
            <person name="Haag E.S."/>
        </authorList>
    </citation>
    <scope>NUCLEOTIDE SEQUENCE [LARGE SCALE GENOMIC DNA]</scope>
    <source>
        <strain evidence="3">JU1422</strain>
    </source>
</reference>
<evidence type="ECO:0000313" key="3">
    <source>
        <dbReference type="Proteomes" id="UP000230233"/>
    </source>
</evidence>
<dbReference type="EMBL" id="PDUG01000001">
    <property type="protein sequence ID" value="PIC51982.1"/>
    <property type="molecule type" value="Genomic_DNA"/>
</dbReference>
<feature type="compositionally biased region" description="Basic and acidic residues" evidence="1">
    <location>
        <begin position="148"/>
        <end position="157"/>
    </location>
</feature>
<dbReference type="PANTHER" id="PTHR31430:SF2">
    <property type="entry name" value="ZF-RING_14 DOMAIN-CONTAINING PROTEIN"/>
    <property type="match status" value="1"/>
</dbReference>
<dbReference type="PANTHER" id="PTHR31430">
    <property type="entry name" value="PROTEIN CBG22332-RELATED"/>
    <property type="match status" value="1"/>
</dbReference>
<name>A0A2G5VJQ5_9PELO</name>
<dbReference type="AlphaFoldDB" id="A0A2G5VJQ5"/>
<protein>
    <recommendedName>
        <fullName evidence="4">RING-type domain-containing protein</fullName>
    </recommendedName>
</protein>
<keyword evidence="3" id="KW-1185">Reference proteome</keyword>
<dbReference type="OrthoDB" id="5831839at2759"/>
<feature type="compositionally biased region" description="Low complexity" evidence="1">
    <location>
        <begin position="163"/>
        <end position="196"/>
    </location>
</feature>
<sequence length="202" mass="21549">MSTSMSGSDECPNLLVPSFLPSGDVLGWNLTSVINPVTKRKEFTYTVSVQTVGAFGSSENAEGVVMKCDGPCGNPTPSGNLISMGKCDHMLCKACFGIVKNPNGSYGCSNFYCWSEPQANFGKEKANYSKVINKQMCRARKFKKDGEDMKACTKNDVPKTPAVSSDSEANSKKSSSSTSVTSSSSVDPRSPSVDSNGIPKFF</sequence>
<feature type="region of interest" description="Disordered" evidence="1">
    <location>
        <begin position="148"/>
        <end position="202"/>
    </location>
</feature>
<evidence type="ECO:0000256" key="1">
    <source>
        <dbReference type="SAM" id="MobiDB-lite"/>
    </source>
</evidence>
<evidence type="ECO:0008006" key="4">
    <source>
        <dbReference type="Google" id="ProtNLM"/>
    </source>
</evidence>
<accession>A0A2G5VJQ5</accession>
<dbReference type="Proteomes" id="UP000230233">
    <property type="component" value="Chromosome I"/>
</dbReference>
<organism evidence="2 3">
    <name type="scientific">Caenorhabditis nigoni</name>
    <dbReference type="NCBI Taxonomy" id="1611254"/>
    <lineage>
        <taxon>Eukaryota</taxon>
        <taxon>Metazoa</taxon>
        <taxon>Ecdysozoa</taxon>
        <taxon>Nematoda</taxon>
        <taxon>Chromadorea</taxon>
        <taxon>Rhabditida</taxon>
        <taxon>Rhabditina</taxon>
        <taxon>Rhabditomorpha</taxon>
        <taxon>Rhabditoidea</taxon>
        <taxon>Rhabditidae</taxon>
        <taxon>Peloderinae</taxon>
        <taxon>Caenorhabditis</taxon>
    </lineage>
</organism>
<gene>
    <name evidence="2" type="primary">Cni-C24A11.1</name>
    <name evidence="2" type="synonym">Cnig_chr_I.g2275</name>
    <name evidence="2" type="ORF">B9Z55_002275</name>
</gene>
<evidence type="ECO:0000313" key="2">
    <source>
        <dbReference type="EMBL" id="PIC51982.1"/>
    </source>
</evidence>
<comment type="caution">
    <text evidence="2">The sequence shown here is derived from an EMBL/GenBank/DDBJ whole genome shotgun (WGS) entry which is preliminary data.</text>
</comment>
<proteinExistence type="predicted"/>